<reference evidence="2" key="3">
    <citation type="journal article" date="2013" name="Nucleic Acids Res.">
        <title>The genome of Anopheles darlingi, the main neotropical malaria vector.</title>
        <authorList>
            <person name="Marinotti O."/>
            <person name="Cerqueira G.C."/>
            <person name="de Almeida L.G."/>
            <person name="Ferro M.I."/>
            <person name="Loreto E.L."/>
            <person name="Zaha A."/>
            <person name="Teixeira S.M."/>
            <person name="Wespiser A.R."/>
            <person name="Almeida E Silva A."/>
            <person name="Schlindwein A.D."/>
            <person name="Pacheco A.C."/>
            <person name="Silva A.L."/>
            <person name="Graveley B.R."/>
            <person name="Walenz B.P."/>
            <person name="Lima Bde A."/>
            <person name="Ribeiro C.A."/>
            <person name="Nunes-Silva C.G."/>
            <person name="de Carvalho C.R."/>
            <person name="Soares C.M."/>
            <person name="de Menezes C.B."/>
            <person name="Matiolli C."/>
            <person name="Caffrey D."/>
            <person name="Araujo D.A."/>
            <person name="de Oliveira D.M."/>
            <person name="Golenbock D."/>
            <person name="Grisard E.C."/>
            <person name="Fantinatti-Garboggini F."/>
            <person name="de Carvalho F.M."/>
            <person name="Barcellos F.G."/>
            <person name="Prosdocimi F."/>
            <person name="May G."/>
            <person name="Azevedo Junior G.M."/>
            <person name="Guimaraes G.M."/>
            <person name="Goldman G.H."/>
            <person name="Padilha I.Q."/>
            <person name="Batista Jda S."/>
            <person name="Ferro J.A."/>
            <person name="Ribeiro J.M."/>
            <person name="Fietto J.L."/>
            <person name="Dabbas K.M."/>
            <person name="Cerdeira L."/>
            <person name="Agnez-Lima L.F."/>
            <person name="Brocchi M."/>
            <person name="de Carvalho M.O."/>
            <person name="Teixeira Mde M."/>
            <person name="Diniz Maia Mde M."/>
            <person name="Goldman M.H."/>
            <person name="Cruz Schneider M.P."/>
            <person name="Felipe M.S."/>
            <person name="Hungria M."/>
            <person name="Nicolas M.F."/>
            <person name="Pereira M."/>
            <person name="Montes M.A."/>
            <person name="Cantao M.E."/>
            <person name="Vincentz M."/>
            <person name="Rafael M.S."/>
            <person name="Silverman N."/>
            <person name="Stoco P.H."/>
            <person name="Souza R.C."/>
            <person name="Vicentini R."/>
            <person name="Gazzinelli R.T."/>
            <person name="Neves Rde O."/>
            <person name="Silva R."/>
            <person name="Astolfi-Filho S."/>
            <person name="Maciel T.E."/>
            <person name="Urmenyi T.P."/>
            <person name="Tadei W.P."/>
            <person name="Camargo E.P."/>
            <person name="de Vasconcelos A.T."/>
        </authorList>
    </citation>
    <scope>NUCLEOTIDE SEQUENCE</scope>
</reference>
<dbReference type="Gene3D" id="2.40.128.20">
    <property type="match status" value="1"/>
</dbReference>
<protein>
    <submittedName>
        <fullName evidence="2">Apolipoprotein D</fullName>
    </submittedName>
</protein>
<reference evidence="3" key="4">
    <citation type="submission" date="2015-06" db="UniProtKB">
        <authorList>
            <consortium name="EnsemblMetazoa"/>
        </authorList>
    </citation>
    <scope>IDENTIFICATION</scope>
</reference>
<dbReference type="InterPro" id="IPR012674">
    <property type="entry name" value="Calycin"/>
</dbReference>
<dbReference type="CDD" id="cd00301">
    <property type="entry name" value="lipocalin_FABP"/>
    <property type="match status" value="1"/>
</dbReference>
<feature type="signal peptide" evidence="1">
    <location>
        <begin position="1"/>
        <end position="27"/>
    </location>
</feature>
<dbReference type="Proteomes" id="UP000000673">
    <property type="component" value="Unassembled WGS sequence"/>
</dbReference>
<dbReference type="PANTHER" id="PTHR10612:SF49">
    <property type="entry name" value="APOLIPOPROTEIN D-LIKE PROTEIN"/>
    <property type="match status" value="1"/>
</dbReference>
<sequence length="379" mass="42137">MVFKLRCVLAVAVAIVSLLCLSGTVQGHTYKTGECPTVEPMSGFQMKQSEERDGAVTTLTRQSSSSFLGIWYVIQKTGTASTCVIYNITKNVETPDEYFIEQVSQKAPLSLAPIKHEYSYTGKLTVTDRDVPARMTVRFPLSKYRRPAVLDGVASVAGSAKFVVFMTDYDTYAGVFSCQKIPFGHRQSATLLSRTRDLDKIYVDKVGTWSAKAFAYVIIDSIDSESIKNLFNMIRRPLKNILKYSNLTYALEIPSSRRLPKQITLGCDATCCTPEIRSRLAGFSVDPFDLSIVNQTGCPKEGEAGWNIHIDPDTFSTRNIANAFRKAGEAIGDGFEAAVNAGKKLYNKYRESDEDYAIVEETTNPNRAERLVNQAEWLP</sequence>
<dbReference type="HOGENOM" id="CLU_061870_0_0_1"/>
<name>W5JF21_ANODA</name>
<proteinExistence type="predicted"/>
<accession>W5JF21</accession>
<evidence type="ECO:0000313" key="4">
    <source>
        <dbReference type="Proteomes" id="UP000000673"/>
    </source>
</evidence>
<reference evidence="2 4" key="1">
    <citation type="journal article" date="2010" name="BMC Genomics">
        <title>Combination of measures distinguishes pre-miRNAs from other stem-loops in the genome of the newly sequenced Anopheles darlingi.</title>
        <authorList>
            <person name="Mendes N.D."/>
            <person name="Freitas A.T."/>
            <person name="Vasconcelos A.T."/>
            <person name="Sagot M.F."/>
        </authorList>
    </citation>
    <scope>NUCLEOTIDE SEQUENCE</scope>
</reference>
<keyword evidence="4" id="KW-1185">Reference proteome</keyword>
<organism evidence="2">
    <name type="scientific">Anopheles darlingi</name>
    <name type="common">Mosquito</name>
    <dbReference type="NCBI Taxonomy" id="43151"/>
    <lineage>
        <taxon>Eukaryota</taxon>
        <taxon>Metazoa</taxon>
        <taxon>Ecdysozoa</taxon>
        <taxon>Arthropoda</taxon>
        <taxon>Hexapoda</taxon>
        <taxon>Insecta</taxon>
        <taxon>Pterygota</taxon>
        <taxon>Neoptera</taxon>
        <taxon>Endopterygota</taxon>
        <taxon>Diptera</taxon>
        <taxon>Nematocera</taxon>
        <taxon>Culicoidea</taxon>
        <taxon>Culicidae</taxon>
        <taxon>Anophelinae</taxon>
        <taxon>Anopheles</taxon>
    </lineage>
</organism>
<dbReference type="STRING" id="43151.W5JF21"/>
<dbReference type="VEuPathDB" id="VectorBase:ADAR2_002033"/>
<keyword evidence="1" id="KW-0732">Signal</keyword>
<dbReference type="EMBL" id="ADMH02001668">
    <property type="protein sequence ID" value="ETN61485.1"/>
    <property type="molecule type" value="Genomic_DNA"/>
</dbReference>
<keyword evidence="2" id="KW-0449">Lipoprotein</keyword>
<dbReference type="eggNOG" id="KOG4824">
    <property type="taxonomic scope" value="Eukaryota"/>
</dbReference>
<evidence type="ECO:0000313" key="2">
    <source>
        <dbReference type="EMBL" id="ETN61485.1"/>
    </source>
</evidence>
<dbReference type="GO" id="GO:0006629">
    <property type="term" value="P:lipid metabolic process"/>
    <property type="evidence" value="ECO:0007669"/>
    <property type="project" value="TreeGrafter"/>
</dbReference>
<dbReference type="EnsemblMetazoa" id="ADAC006852-RA">
    <property type="protein sequence ID" value="ADAC006852-PA"/>
    <property type="gene ID" value="ADAC006852"/>
</dbReference>
<gene>
    <name evidence="2" type="ORF">AND_006852</name>
</gene>
<evidence type="ECO:0000313" key="3">
    <source>
        <dbReference type="EnsemblMetazoa" id="ADAC006852-PA"/>
    </source>
</evidence>
<dbReference type="GO" id="GO:0005737">
    <property type="term" value="C:cytoplasm"/>
    <property type="evidence" value="ECO:0007669"/>
    <property type="project" value="TreeGrafter"/>
</dbReference>
<dbReference type="PANTHER" id="PTHR10612">
    <property type="entry name" value="APOLIPOPROTEIN D"/>
    <property type="match status" value="1"/>
</dbReference>
<evidence type="ECO:0000256" key="1">
    <source>
        <dbReference type="SAM" id="SignalP"/>
    </source>
</evidence>
<dbReference type="GO" id="GO:0000302">
    <property type="term" value="P:response to reactive oxygen species"/>
    <property type="evidence" value="ECO:0007669"/>
    <property type="project" value="TreeGrafter"/>
</dbReference>
<reference evidence="2" key="2">
    <citation type="submission" date="2010-05" db="EMBL/GenBank/DDBJ databases">
        <authorList>
            <person name="Almeida L.G."/>
            <person name="Nicolas M.F."/>
            <person name="Souza R.C."/>
            <person name="Vasconcelos A.T.R."/>
        </authorList>
    </citation>
    <scope>NUCLEOTIDE SEQUENCE</scope>
</reference>
<dbReference type="SUPFAM" id="SSF50814">
    <property type="entry name" value="Lipocalins"/>
    <property type="match status" value="1"/>
</dbReference>
<dbReference type="AlphaFoldDB" id="W5JF21"/>
<dbReference type="VEuPathDB" id="VectorBase:ADAC006852"/>
<feature type="chain" id="PRO_5010155322" evidence="1">
    <location>
        <begin position="28"/>
        <end position="379"/>
    </location>
</feature>